<dbReference type="AlphaFoldDB" id="A0A0K1JGE4"/>
<keyword evidence="3" id="KW-1185">Reference proteome</keyword>
<proteinExistence type="predicted"/>
<dbReference type="STRING" id="571913.VV02_07805"/>
<accession>A0A0K1JGE4</accession>
<feature type="region of interest" description="Disordered" evidence="1">
    <location>
        <begin position="1"/>
        <end position="21"/>
    </location>
</feature>
<dbReference type="KEGG" id="lmoi:VV02_07805"/>
<evidence type="ECO:0000313" key="2">
    <source>
        <dbReference type="EMBL" id="AKU15782.1"/>
    </source>
</evidence>
<feature type="compositionally biased region" description="Basic and acidic residues" evidence="1">
    <location>
        <begin position="1"/>
        <end position="14"/>
    </location>
</feature>
<dbReference type="Proteomes" id="UP000066480">
    <property type="component" value="Chromosome"/>
</dbReference>
<dbReference type="EMBL" id="CP011112">
    <property type="protein sequence ID" value="AKU15782.1"/>
    <property type="molecule type" value="Genomic_DNA"/>
</dbReference>
<protein>
    <submittedName>
        <fullName evidence="2">Uncharacterized protein</fullName>
    </submittedName>
</protein>
<reference evidence="2 3" key="1">
    <citation type="submission" date="2015-03" db="EMBL/GenBank/DDBJ databases">
        <title>Luteipulveratus halotolerans sp. nov., a novel actinobacterium (Dermacoccaceae) from Sarawak, Malaysia.</title>
        <authorList>
            <person name="Juboi H."/>
            <person name="Basik A."/>
            <person name="Shamsul S.S."/>
            <person name="Arnold P."/>
            <person name="Schmitt E.K."/>
            <person name="Sanglier J.-J."/>
            <person name="Yeo T."/>
        </authorList>
    </citation>
    <scope>NUCLEOTIDE SEQUENCE [LARGE SCALE GENOMIC DNA]</scope>
    <source>
        <strain evidence="2 3">MN07-A0370</strain>
    </source>
</reference>
<evidence type="ECO:0000313" key="3">
    <source>
        <dbReference type="Proteomes" id="UP000066480"/>
    </source>
</evidence>
<dbReference type="RefSeq" id="WP_052590854.1">
    <property type="nucleotide sequence ID" value="NZ_CP011112.1"/>
</dbReference>
<organism evidence="2 3">
    <name type="scientific">Luteipulveratus mongoliensis</name>
    <dbReference type="NCBI Taxonomy" id="571913"/>
    <lineage>
        <taxon>Bacteria</taxon>
        <taxon>Bacillati</taxon>
        <taxon>Actinomycetota</taxon>
        <taxon>Actinomycetes</taxon>
        <taxon>Micrococcales</taxon>
        <taxon>Dermacoccaceae</taxon>
        <taxon>Luteipulveratus</taxon>
    </lineage>
</organism>
<name>A0A0K1JGE4_9MICO</name>
<evidence type="ECO:0000256" key="1">
    <source>
        <dbReference type="SAM" id="MobiDB-lite"/>
    </source>
</evidence>
<sequence>MDTLQNRHDQHEHNLSAMHAARRRPTTCAFHSDTRVANCLACHAAARALHGRSAKFKRSIEDQAVAEGHVHLVSGDAPEVAAAKAKHKLRLADWWVRVRSADPMPDDVAADIQAALIEASNERQSQFFATHKREVATS</sequence>
<gene>
    <name evidence="2" type="ORF">VV02_07805</name>
</gene>